<dbReference type="UniPathway" id="UPA00109">
    <property type="reaction ID" value="UER00186"/>
</dbReference>
<dbReference type="GeneID" id="29069754"/>
<dbReference type="GO" id="GO:0006007">
    <property type="term" value="P:glucose catabolic process"/>
    <property type="evidence" value="ECO:0007669"/>
    <property type="project" value="InterPro"/>
</dbReference>
<accession>A0A1C9CB30</accession>
<dbReference type="PANTHER" id="PTHR31637:SF0">
    <property type="entry name" value="2,3-BISPHOSPHOGLYCERATE-INDEPENDENT PHOSPHOGLYCERATE MUTASE"/>
    <property type="match status" value="1"/>
</dbReference>
<feature type="binding site" evidence="7 10">
    <location>
        <position position="402"/>
    </location>
    <ligand>
        <name>Mn(2+)</name>
        <dbReference type="ChEBI" id="CHEBI:29035"/>
        <label>1</label>
    </ligand>
</feature>
<keyword evidence="3 7" id="KW-0479">Metal-binding</keyword>
<evidence type="ECO:0000256" key="6">
    <source>
        <dbReference type="ARBA" id="ARBA00023235"/>
    </source>
</evidence>
<dbReference type="GO" id="GO:0004619">
    <property type="term" value="F:phosphoglycerate mutase activity"/>
    <property type="evidence" value="ECO:0007669"/>
    <property type="project" value="UniProtKB-UniRule"/>
</dbReference>
<comment type="pathway">
    <text evidence="1 7">Carbohydrate degradation; glycolysis; pyruvate from D-glyceraldehyde 3-phosphate: step 3/5.</text>
</comment>
<dbReference type="EMBL" id="KX284715">
    <property type="protein sequence ID" value="AOM65575.1"/>
    <property type="molecule type" value="Genomic_DNA"/>
</dbReference>
<keyword evidence="6 7" id="KW-0413">Isomerase</keyword>
<keyword evidence="13" id="KW-0934">Plastid</keyword>
<dbReference type="InterPro" id="IPR011258">
    <property type="entry name" value="BPG-indep_PGM_N"/>
</dbReference>
<feature type="binding site" evidence="7 10">
    <location>
        <position position="15"/>
    </location>
    <ligand>
        <name>Mn(2+)</name>
        <dbReference type="ChEBI" id="CHEBI:29035"/>
        <label>2</label>
    </ligand>
</feature>
<comment type="similarity">
    <text evidence="2 7">Belongs to the BPG-independent phosphoglycerate mutase family.</text>
</comment>
<dbReference type="HAMAP" id="MF_01038">
    <property type="entry name" value="GpmI"/>
    <property type="match status" value="1"/>
</dbReference>
<comment type="catalytic activity">
    <reaction evidence="7">
        <text>(2R)-2-phosphoglycerate = (2R)-3-phosphoglycerate</text>
        <dbReference type="Rhea" id="RHEA:15901"/>
        <dbReference type="ChEBI" id="CHEBI:58272"/>
        <dbReference type="ChEBI" id="CHEBI:58289"/>
        <dbReference type="EC" id="5.4.2.12"/>
    </reaction>
</comment>
<feature type="binding site" evidence="7 9">
    <location>
        <begin position="258"/>
        <end position="261"/>
    </location>
    <ligand>
        <name>substrate</name>
    </ligand>
</feature>
<evidence type="ECO:0000256" key="3">
    <source>
        <dbReference type="ARBA" id="ARBA00022723"/>
    </source>
</evidence>
<dbReference type="CDD" id="cd16010">
    <property type="entry name" value="iPGM"/>
    <property type="match status" value="1"/>
</dbReference>
<dbReference type="AlphaFoldDB" id="A0A1C9CB30"/>
<feature type="binding site" evidence="7 9">
    <location>
        <position position="331"/>
    </location>
    <ligand>
        <name>substrate</name>
    </ligand>
</feature>
<reference evidence="13" key="1">
    <citation type="journal article" date="2016" name="BMC Biol.">
        <title>Parallel evolution of highly conserved plastid genome architecture in red seaweeds and seed plants.</title>
        <authorList>
            <person name="Lee J."/>
            <person name="Cho C.H."/>
            <person name="Park S.I."/>
            <person name="Choi J.W."/>
            <person name="Song H.S."/>
            <person name="West J.A."/>
            <person name="Bhattacharya D."/>
            <person name="Yoon H.S."/>
        </authorList>
    </citation>
    <scope>NUCLEOTIDE SEQUENCE</scope>
</reference>
<feature type="binding site" evidence="7 9">
    <location>
        <position position="188"/>
    </location>
    <ligand>
        <name>substrate</name>
    </ligand>
</feature>
<dbReference type="Pfam" id="PF01676">
    <property type="entry name" value="Metalloenzyme"/>
    <property type="match status" value="1"/>
</dbReference>
<dbReference type="Gene3D" id="3.40.720.10">
    <property type="entry name" value="Alkaline Phosphatase, subunit A"/>
    <property type="match status" value="1"/>
</dbReference>
<keyword evidence="4 7" id="KW-0324">Glycolysis</keyword>
<evidence type="ECO:0000256" key="1">
    <source>
        <dbReference type="ARBA" id="ARBA00004798"/>
    </source>
</evidence>
<feature type="binding site" evidence="7 9">
    <location>
        <begin position="156"/>
        <end position="157"/>
    </location>
    <ligand>
        <name>substrate</name>
    </ligand>
</feature>
<feature type="binding site" evidence="7 10">
    <location>
        <position position="440"/>
    </location>
    <ligand>
        <name>Mn(2+)</name>
        <dbReference type="ChEBI" id="CHEBI:29035"/>
        <label>2</label>
    </ligand>
</feature>
<dbReference type="SUPFAM" id="SSF53649">
    <property type="entry name" value="Alkaline phosphatase-like"/>
    <property type="match status" value="1"/>
</dbReference>
<evidence type="ECO:0000256" key="9">
    <source>
        <dbReference type="PIRSR" id="PIRSR001492-2"/>
    </source>
</evidence>
<dbReference type="PANTHER" id="PTHR31637">
    <property type="entry name" value="2,3-BISPHOSPHOGLYCERATE-INDEPENDENT PHOSPHOGLYCERATE MUTASE"/>
    <property type="match status" value="1"/>
</dbReference>
<evidence type="ECO:0000259" key="12">
    <source>
        <dbReference type="Pfam" id="PF06415"/>
    </source>
</evidence>
<dbReference type="RefSeq" id="YP_009293887.1">
    <property type="nucleotide sequence ID" value="NC_031145.1"/>
</dbReference>
<evidence type="ECO:0000256" key="7">
    <source>
        <dbReference type="HAMAP-Rule" id="MF_01038"/>
    </source>
</evidence>
<sequence>MKNKPIYPIVLTILDGWGHSESTTGNAIKLAHTPTMDTLWDNYPKTQLSASGQDVGLPDQQMGNSEVGHTTIGAGRVINQDLVRIGRSIKNGDFFKDETLHNICKRASKYKSKLHLIGLCSDGGVHSHINHLIALLNLAKEYKTVDICIHCITDGRDTDPDNAKLFIKQILDHLQDIPNANICTISGRYYSMDRDCRWLRTEKTYKILTENNISSERDPLVIIDNYYKEGISDEFIIPTRILEGEISNNDGIILFNFRPDRIRQLVQSLAKDEFKGFPTKVLKNLSIVTFTQYDSSLPLKIVYPKEAKQNFLAEIISNNGFKQLRLAETEKYAHVTYFFNGGIEEPFPGEDRELIPSPQVETYDLTPEMSAEKLTNSIINALDKNIYQLIVINYANPDMIGHTGNLKATIKAIEIVDRCISLLFEKVSQTNGTLLITADHGNAEYMLDRNSKPCKSHTTNLVPFILIEGEGNKIFGHGANVSLRKKGSLADIAPTILEILNIKVPIEMNGQSLIDKSKCNTDNISNSEYQYTYL</sequence>
<feature type="binding site" evidence="7 10">
    <location>
        <position position="439"/>
    </location>
    <ligand>
        <name>Mn(2+)</name>
        <dbReference type="ChEBI" id="CHEBI:29035"/>
        <label>2</label>
    </ligand>
</feature>
<comment type="cofactor">
    <cofactor evidence="7">
        <name>Mn(2+)</name>
        <dbReference type="ChEBI" id="CHEBI:29035"/>
    </cofactor>
    <text evidence="7">Binds 2 manganese ions per subunit.</text>
</comment>
<evidence type="ECO:0000259" key="11">
    <source>
        <dbReference type="Pfam" id="PF01676"/>
    </source>
</evidence>
<dbReference type="PIRSF" id="PIRSF001492">
    <property type="entry name" value="IPGAM"/>
    <property type="match status" value="1"/>
</dbReference>
<evidence type="ECO:0000256" key="10">
    <source>
        <dbReference type="PIRSR" id="PIRSR001492-3"/>
    </source>
</evidence>
<dbReference type="FunFam" id="3.40.1450.10:FF:000002">
    <property type="entry name" value="2,3-bisphosphoglycerate-independent phosphoglycerate mutase"/>
    <property type="match status" value="1"/>
</dbReference>
<dbReference type="Pfam" id="PF06415">
    <property type="entry name" value="iPGM_N"/>
    <property type="match status" value="1"/>
</dbReference>
<organism evidence="13">
    <name type="scientific">Ahnfeltia plicata</name>
    <dbReference type="NCBI Taxonomy" id="28023"/>
    <lineage>
        <taxon>Eukaryota</taxon>
        <taxon>Rhodophyta</taxon>
        <taxon>Florideophyceae</taxon>
        <taxon>Ahnfeltiophycidae</taxon>
        <taxon>Ahnfeltiales</taxon>
        <taxon>Ahnfeltiaceae</taxon>
        <taxon>Ahnfeltia</taxon>
    </lineage>
</organism>
<name>A0A1C9CB30_9FLOR</name>
<evidence type="ECO:0000256" key="2">
    <source>
        <dbReference type="ARBA" id="ARBA00008819"/>
    </source>
</evidence>
<dbReference type="InterPro" id="IPR017850">
    <property type="entry name" value="Alkaline_phosphatase_core_sf"/>
</dbReference>
<gene>
    <name evidence="13" type="primary">pgmA</name>
    <name evidence="7" type="synonym">gpmI</name>
    <name evidence="13" type="ORF">Ahnf_090</name>
</gene>
<comment type="function">
    <text evidence="7">Catalyzes the interconversion of 2-phosphoglycerate and 3-phosphoglycerate.</text>
</comment>
<protein>
    <recommendedName>
        <fullName evidence="7">2,3-bisphosphoglycerate-independent phosphoglycerate mutase</fullName>
        <shortName evidence="7">BPG-independent PGAM</shortName>
        <shortName evidence="7">Phosphoglyceromutase</shortName>
        <shortName evidence="7">iPGM</shortName>
        <ecNumber evidence="7">5.4.2.12</ecNumber>
    </recommendedName>
</protein>
<evidence type="ECO:0000256" key="4">
    <source>
        <dbReference type="ARBA" id="ARBA00023152"/>
    </source>
</evidence>
<dbReference type="Gene3D" id="3.40.1450.10">
    <property type="entry name" value="BPG-independent phosphoglycerate mutase, domain B"/>
    <property type="match status" value="1"/>
</dbReference>
<feature type="binding site" evidence="7 10">
    <location>
        <position position="65"/>
    </location>
    <ligand>
        <name>Mn(2+)</name>
        <dbReference type="ChEBI" id="CHEBI:29035"/>
        <label>2</label>
    </ligand>
</feature>
<feature type="binding site" evidence="7 10">
    <location>
        <position position="398"/>
    </location>
    <ligand>
        <name>Mn(2+)</name>
        <dbReference type="ChEBI" id="CHEBI:29035"/>
        <label>1</label>
    </ligand>
</feature>
<dbReference type="GO" id="GO:0030145">
    <property type="term" value="F:manganese ion binding"/>
    <property type="evidence" value="ECO:0007669"/>
    <property type="project" value="UniProtKB-UniRule"/>
</dbReference>
<feature type="binding site" evidence="7 10">
    <location>
        <position position="457"/>
    </location>
    <ligand>
        <name>Mn(2+)</name>
        <dbReference type="ChEBI" id="CHEBI:29035"/>
        <label>1</label>
    </ligand>
</feature>
<dbReference type="InterPro" id="IPR006124">
    <property type="entry name" value="Metalloenzyme"/>
</dbReference>
<dbReference type="EC" id="5.4.2.12" evidence="7"/>
<feature type="active site" description="Phosphoserine intermediate" evidence="7 8">
    <location>
        <position position="65"/>
    </location>
</feature>
<keyword evidence="5 7" id="KW-0464">Manganese</keyword>
<feature type="binding site" evidence="7 9">
    <location>
        <position position="194"/>
    </location>
    <ligand>
        <name>substrate</name>
    </ligand>
</feature>
<dbReference type="InterPro" id="IPR036646">
    <property type="entry name" value="PGAM_B_sf"/>
</dbReference>
<evidence type="ECO:0000256" key="8">
    <source>
        <dbReference type="PIRSR" id="PIRSR001492-1"/>
    </source>
</evidence>
<feature type="domain" description="BPG-independent PGAM N-terminal" evidence="12">
    <location>
        <begin position="85"/>
        <end position="294"/>
    </location>
</feature>
<geneLocation type="plastid" evidence="13"/>
<dbReference type="NCBIfam" id="TIGR01307">
    <property type="entry name" value="pgm_bpd_ind"/>
    <property type="match status" value="1"/>
</dbReference>
<dbReference type="SUPFAM" id="SSF64158">
    <property type="entry name" value="2,3-Bisphosphoglycerate-independent phosphoglycerate mutase, substrate-binding domain"/>
    <property type="match status" value="1"/>
</dbReference>
<proteinExistence type="inferred from homology"/>
<feature type="domain" description="Metalloenzyme" evidence="11">
    <location>
        <begin position="8"/>
        <end position="503"/>
    </location>
</feature>
<feature type="binding site" evidence="7 9">
    <location>
        <position position="126"/>
    </location>
    <ligand>
        <name>substrate</name>
    </ligand>
</feature>
<dbReference type="InterPro" id="IPR005995">
    <property type="entry name" value="Pgm_bpd_ind"/>
</dbReference>
<dbReference type="GO" id="GO:0006096">
    <property type="term" value="P:glycolytic process"/>
    <property type="evidence" value="ECO:0007669"/>
    <property type="project" value="UniProtKB-UniRule"/>
</dbReference>
<evidence type="ECO:0000313" key="13">
    <source>
        <dbReference type="EMBL" id="AOM65575.1"/>
    </source>
</evidence>
<evidence type="ECO:0000256" key="5">
    <source>
        <dbReference type="ARBA" id="ARBA00023211"/>
    </source>
</evidence>
<dbReference type="GO" id="GO:0005829">
    <property type="term" value="C:cytosol"/>
    <property type="evidence" value="ECO:0007669"/>
    <property type="project" value="TreeGrafter"/>
</dbReference>